<feature type="transmembrane region" description="Helical" evidence="1">
    <location>
        <begin position="20"/>
        <end position="38"/>
    </location>
</feature>
<dbReference type="AlphaFoldDB" id="A0A6J6HY27"/>
<keyword evidence="1" id="KW-0812">Transmembrane</keyword>
<evidence type="ECO:0000256" key="1">
    <source>
        <dbReference type="SAM" id="Phobius"/>
    </source>
</evidence>
<evidence type="ECO:0000313" key="3">
    <source>
        <dbReference type="EMBL" id="CAB4617493.1"/>
    </source>
</evidence>
<evidence type="ECO:0000259" key="2">
    <source>
        <dbReference type="Pfam" id="PF03703"/>
    </source>
</evidence>
<protein>
    <submittedName>
        <fullName evidence="3">Unannotated protein</fullName>
    </submittedName>
</protein>
<reference evidence="3" key="1">
    <citation type="submission" date="2020-05" db="EMBL/GenBank/DDBJ databases">
        <authorList>
            <person name="Chiriac C."/>
            <person name="Salcher M."/>
            <person name="Ghai R."/>
            <person name="Kavagutti S V."/>
        </authorList>
    </citation>
    <scope>NUCLEOTIDE SEQUENCE</scope>
</reference>
<dbReference type="EMBL" id="CAEZVD010000014">
    <property type="protein sequence ID" value="CAB4617493.1"/>
    <property type="molecule type" value="Genomic_DNA"/>
</dbReference>
<organism evidence="3">
    <name type="scientific">freshwater metagenome</name>
    <dbReference type="NCBI Taxonomy" id="449393"/>
    <lineage>
        <taxon>unclassified sequences</taxon>
        <taxon>metagenomes</taxon>
        <taxon>ecological metagenomes</taxon>
    </lineage>
</organism>
<proteinExistence type="predicted"/>
<accession>A0A6J6HY27</accession>
<sequence length="142" mass="16374">MSFLAEQRIARLRPRATKLFFPNLVLFVSCFAFAFFSGRLEEQWQYITLWSICAALALIFWLIPLLRFASTYLEITTTRLTYRSGLLGQNRRELSLAQIKDVQINRSRSISIIVDGQEPLEIKGIPKYKMVAVEIDRLAASI</sequence>
<keyword evidence="1" id="KW-0472">Membrane</keyword>
<feature type="transmembrane region" description="Helical" evidence="1">
    <location>
        <begin position="44"/>
        <end position="63"/>
    </location>
</feature>
<gene>
    <name evidence="3" type="ORF">UFOPK1909_00298</name>
</gene>
<keyword evidence="1" id="KW-1133">Transmembrane helix</keyword>
<feature type="domain" description="YdbS-like PH" evidence="2">
    <location>
        <begin position="73"/>
        <end position="107"/>
    </location>
</feature>
<dbReference type="InterPro" id="IPR005182">
    <property type="entry name" value="YdbS-like_PH"/>
</dbReference>
<dbReference type="Pfam" id="PF03703">
    <property type="entry name" value="bPH_2"/>
    <property type="match status" value="1"/>
</dbReference>
<name>A0A6J6HY27_9ZZZZ</name>